<dbReference type="GO" id="GO:0016758">
    <property type="term" value="F:hexosyltransferase activity"/>
    <property type="evidence" value="ECO:0007669"/>
    <property type="project" value="TreeGrafter"/>
</dbReference>
<dbReference type="NCBIfam" id="TIGR00696">
    <property type="entry name" value="wecG_tagA_cpsF"/>
    <property type="match status" value="1"/>
</dbReference>
<keyword evidence="4" id="KW-1185">Reference proteome</keyword>
<accession>A0A5B9EFR9</accession>
<dbReference type="CDD" id="cd06533">
    <property type="entry name" value="Glyco_transf_WecG_TagA"/>
    <property type="match status" value="1"/>
</dbReference>
<protein>
    <submittedName>
        <fullName evidence="3">WecB/TagA/CpsF family glycosyltransferase</fullName>
    </submittedName>
</protein>
<dbReference type="AlphaFoldDB" id="A0A5B9EFR9"/>
<evidence type="ECO:0000313" key="4">
    <source>
        <dbReference type="Proteomes" id="UP000321820"/>
    </source>
</evidence>
<dbReference type="Proteomes" id="UP000321820">
    <property type="component" value="Chromosome"/>
</dbReference>
<dbReference type="KEGG" id="talb:FTW19_15010"/>
<sequence>MTHQKKVNVLGVSIDPANMEQAAGAIRQLLDQGQKGFICMVGVHGVMEAQRDPDLAAIYDAATLMLPDGMPTVWVGHWQGFGEMRRVTGPDLMLEIFRRPEFSGVRHYLYGGKSGIAEELKQALTRRFPHAQIVGHYTPPFRDLNVQEWEFVRAEVQQLKPDIIWVGISTPRQEKFMYHALAGLDTTLMFGVGAAFDYHTGRIKDAPEWVKTIGMQWLHRLIQDPRRLMARYLRNNPAFVGKIILQLLRGTSPEIQRPTIAQQPEYKLAVKAVKHSRR</sequence>
<dbReference type="PANTHER" id="PTHR34136">
    <property type="match status" value="1"/>
</dbReference>
<gene>
    <name evidence="3" type="ORF">FTW19_15010</name>
</gene>
<organism evidence="3 4">
    <name type="scientific">Terriglobus albidus</name>
    <dbReference type="NCBI Taxonomy" id="1592106"/>
    <lineage>
        <taxon>Bacteria</taxon>
        <taxon>Pseudomonadati</taxon>
        <taxon>Acidobacteriota</taxon>
        <taxon>Terriglobia</taxon>
        <taxon>Terriglobales</taxon>
        <taxon>Acidobacteriaceae</taxon>
        <taxon>Terriglobus</taxon>
    </lineage>
</organism>
<dbReference type="EMBL" id="CP042806">
    <property type="protein sequence ID" value="QEE29187.1"/>
    <property type="molecule type" value="Genomic_DNA"/>
</dbReference>
<dbReference type="PANTHER" id="PTHR34136:SF1">
    <property type="entry name" value="UDP-N-ACETYL-D-MANNOSAMINURONIC ACID TRANSFERASE"/>
    <property type="match status" value="1"/>
</dbReference>
<dbReference type="Pfam" id="PF03808">
    <property type="entry name" value="Glyco_tran_WecG"/>
    <property type="match status" value="1"/>
</dbReference>
<dbReference type="InterPro" id="IPR004629">
    <property type="entry name" value="WecG_TagA_CpsF"/>
</dbReference>
<evidence type="ECO:0000256" key="2">
    <source>
        <dbReference type="ARBA" id="ARBA00022679"/>
    </source>
</evidence>
<keyword evidence="1" id="KW-0328">Glycosyltransferase</keyword>
<evidence type="ECO:0000256" key="1">
    <source>
        <dbReference type="ARBA" id="ARBA00022676"/>
    </source>
</evidence>
<dbReference type="RefSeq" id="WP_147648385.1">
    <property type="nucleotide sequence ID" value="NZ_CP042806.1"/>
</dbReference>
<dbReference type="OrthoDB" id="9771846at2"/>
<evidence type="ECO:0000313" key="3">
    <source>
        <dbReference type="EMBL" id="QEE29187.1"/>
    </source>
</evidence>
<name>A0A5B9EFR9_9BACT</name>
<keyword evidence="2 3" id="KW-0808">Transferase</keyword>
<reference evidence="3 4" key="1">
    <citation type="submission" date="2019-08" db="EMBL/GenBank/DDBJ databases">
        <title>Complete genome sequence of Terriglobus albidus strain ORNL.</title>
        <authorList>
            <person name="Podar M."/>
        </authorList>
    </citation>
    <scope>NUCLEOTIDE SEQUENCE [LARGE SCALE GENOMIC DNA]</scope>
    <source>
        <strain evidence="3 4">ORNL</strain>
    </source>
</reference>
<proteinExistence type="predicted"/>